<sequence>MIIEQYSLDSEHAATLCKTANQYASDHNLRICCWVLDPHGNPLAMQRHNQAALASTEIARKKAWTAVSFKIPTDQWEQRLKKQPHLLNNLMNQDGIAMFGGGFPIFHNDQLIGAIGVSGASEQQDVDCAQHALNTIVLS</sequence>
<comment type="caution">
    <text evidence="1">The sequence shown here is derived from an EMBL/GenBank/DDBJ whole genome shotgun (WGS) entry which is preliminary data.</text>
</comment>
<dbReference type="InterPro" id="IPR038084">
    <property type="entry name" value="PduO/GlcC-like_sf"/>
</dbReference>
<name>A0A3P1SV12_9GAMM</name>
<dbReference type="AlphaFoldDB" id="A0A3P1SV12"/>
<dbReference type="InterPro" id="IPR005624">
    <property type="entry name" value="PduO/GlcC-like"/>
</dbReference>
<dbReference type="SUPFAM" id="SSF143744">
    <property type="entry name" value="GlcG-like"/>
    <property type="match status" value="1"/>
</dbReference>
<organism evidence="1 2">
    <name type="scientific">Amphritea balenae</name>
    <dbReference type="NCBI Taxonomy" id="452629"/>
    <lineage>
        <taxon>Bacteria</taxon>
        <taxon>Pseudomonadati</taxon>
        <taxon>Pseudomonadota</taxon>
        <taxon>Gammaproteobacteria</taxon>
        <taxon>Oceanospirillales</taxon>
        <taxon>Oceanospirillaceae</taxon>
        <taxon>Amphritea</taxon>
    </lineage>
</organism>
<dbReference type="Proteomes" id="UP000267535">
    <property type="component" value="Unassembled WGS sequence"/>
</dbReference>
<evidence type="ECO:0000313" key="1">
    <source>
        <dbReference type="EMBL" id="RRD01054.1"/>
    </source>
</evidence>
<dbReference type="PANTHER" id="PTHR34309:SF1">
    <property type="entry name" value="PROTEIN GLCG"/>
    <property type="match status" value="1"/>
</dbReference>
<dbReference type="Pfam" id="PF03928">
    <property type="entry name" value="HbpS-like"/>
    <property type="match status" value="1"/>
</dbReference>
<accession>A0A3P1SV12</accession>
<gene>
    <name evidence="1" type="ORF">EHS89_00360</name>
</gene>
<reference evidence="1 2" key="1">
    <citation type="submission" date="2018-11" db="EMBL/GenBank/DDBJ databases">
        <title>The draft genome sequence of Amphritea balenae JAMM 1525T.</title>
        <authorList>
            <person name="Fang Z."/>
            <person name="Zhang Y."/>
            <person name="Han X."/>
        </authorList>
    </citation>
    <scope>NUCLEOTIDE SEQUENCE [LARGE SCALE GENOMIC DNA]</scope>
    <source>
        <strain evidence="1 2">JAMM 1525</strain>
    </source>
</reference>
<dbReference type="Gene3D" id="3.30.450.150">
    <property type="entry name" value="Haem-degrading domain"/>
    <property type="match status" value="1"/>
</dbReference>
<protein>
    <submittedName>
        <fullName evidence="1">Heme-binding protein</fullName>
    </submittedName>
</protein>
<evidence type="ECO:0000313" key="2">
    <source>
        <dbReference type="Proteomes" id="UP000267535"/>
    </source>
</evidence>
<dbReference type="InterPro" id="IPR052517">
    <property type="entry name" value="GlcG_carb_metab_protein"/>
</dbReference>
<proteinExistence type="predicted"/>
<dbReference type="EMBL" id="RQXV01000001">
    <property type="protein sequence ID" value="RRD01054.1"/>
    <property type="molecule type" value="Genomic_DNA"/>
</dbReference>
<dbReference type="PANTHER" id="PTHR34309">
    <property type="entry name" value="SLR1406 PROTEIN"/>
    <property type="match status" value="1"/>
</dbReference>
<dbReference type="OrthoDB" id="1684899at2"/>
<keyword evidence="2" id="KW-1185">Reference proteome</keyword>
<dbReference type="RefSeq" id="WP_124924126.1">
    <property type="nucleotide sequence ID" value="NZ_BMOH01000001.1"/>
</dbReference>